<accession>A0A1M6JZC3</accession>
<dbReference type="EMBL" id="FQZU01000008">
    <property type="protein sequence ID" value="SHJ52015.1"/>
    <property type="molecule type" value="Genomic_DNA"/>
</dbReference>
<evidence type="ECO:0000256" key="7">
    <source>
        <dbReference type="RuleBase" id="RU003792"/>
    </source>
</evidence>
<dbReference type="EC" id="5.4.99.12" evidence="4"/>
<dbReference type="InterPro" id="IPR020103">
    <property type="entry name" value="PsdUridine_synth_cat_dom_sf"/>
</dbReference>
<dbReference type="SUPFAM" id="SSF55120">
    <property type="entry name" value="Pseudouridine synthase"/>
    <property type="match status" value="1"/>
</dbReference>
<evidence type="ECO:0000256" key="3">
    <source>
        <dbReference type="ARBA" id="ARBA00023235"/>
    </source>
</evidence>
<keyword evidence="10" id="KW-1185">Reference proteome</keyword>
<dbReference type="Pfam" id="PF01416">
    <property type="entry name" value="PseudoU_synth_1"/>
    <property type="match status" value="2"/>
</dbReference>
<feature type="domain" description="Pseudouridine synthase I TruA alpha/beta" evidence="8">
    <location>
        <begin position="144"/>
        <end position="245"/>
    </location>
</feature>
<dbReference type="AlphaFoldDB" id="A0A1M6JZC3"/>
<organism evidence="9 10">
    <name type="scientific">Desulfatibacillum alkenivorans DSM 16219</name>
    <dbReference type="NCBI Taxonomy" id="1121393"/>
    <lineage>
        <taxon>Bacteria</taxon>
        <taxon>Pseudomonadati</taxon>
        <taxon>Thermodesulfobacteriota</taxon>
        <taxon>Desulfobacteria</taxon>
        <taxon>Desulfobacterales</taxon>
        <taxon>Desulfatibacillaceae</taxon>
        <taxon>Desulfatibacillum</taxon>
    </lineage>
</organism>
<proteinExistence type="inferred from homology"/>
<evidence type="ECO:0000256" key="5">
    <source>
        <dbReference type="PIRSR" id="PIRSR001430-1"/>
    </source>
</evidence>
<dbReference type="HAMAP" id="MF_00171">
    <property type="entry name" value="TruA"/>
    <property type="match status" value="1"/>
</dbReference>
<evidence type="ECO:0000256" key="2">
    <source>
        <dbReference type="ARBA" id="ARBA00022694"/>
    </source>
</evidence>
<gene>
    <name evidence="4" type="primary">truA</name>
    <name evidence="9" type="ORF">SAMN02745216_01818</name>
</gene>
<evidence type="ECO:0000259" key="8">
    <source>
        <dbReference type="Pfam" id="PF01416"/>
    </source>
</evidence>
<dbReference type="Gene3D" id="3.30.70.580">
    <property type="entry name" value="Pseudouridine synthase I, catalytic domain, N-terminal subdomain"/>
    <property type="match status" value="1"/>
</dbReference>
<dbReference type="GO" id="GO:0031119">
    <property type="term" value="P:tRNA pseudouridine synthesis"/>
    <property type="evidence" value="ECO:0007669"/>
    <property type="project" value="UniProtKB-UniRule"/>
</dbReference>
<name>A0A1M6JZC3_9BACT</name>
<sequence>MKRNFKLILEYDGTHYHGWQRQPHDLTIQEVLEGALEKITRQKCVVYGAGRTDSGVHALNYVANFRCNTHLDAGVFVKALNSTLPKDIVCKESTLAPDDFHARKSAVSKIYEYHMTNGPTPPAVCRQYAWHVRRRLDQDAMSRAAKLFLGSHDFAAFEGAGSPKATSVRNIMQSHIQSWENHIIYRVEANGFLRYMVRNIVGTLVYIGMGKIPPQAVMDILASGDRGQAGPTAPPVGLFMMCVKY</sequence>
<dbReference type="Gene3D" id="3.30.70.660">
    <property type="entry name" value="Pseudouridine synthase I, catalytic domain, C-terminal subdomain"/>
    <property type="match status" value="1"/>
</dbReference>
<dbReference type="FunFam" id="3.30.70.580:FF:000001">
    <property type="entry name" value="tRNA pseudouridine synthase A"/>
    <property type="match status" value="1"/>
</dbReference>
<comment type="function">
    <text evidence="4">Formation of pseudouridine at positions 38, 39 and 40 in the anticodon stem and loop of transfer RNAs.</text>
</comment>
<feature type="domain" description="Pseudouridine synthase I TruA alpha/beta" evidence="8">
    <location>
        <begin position="10"/>
        <end position="102"/>
    </location>
</feature>
<evidence type="ECO:0000313" key="10">
    <source>
        <dbReference type="Proteomes" id="UP000183994"/>
    </source>
</evidence>
<protein>
    <recommendedName>
        <fullName evidence="4">tRNA pseudouridine synthase A</fullName>
        <ecNumber evidence="4">5.4.99.12</ecNumber>
    </recommendedName>
    <alternativeName>
        <fullName evidence="4">tRNA pseudouridine(38-40) synthase</fullName>
    </alternativeName>
    <alternativeName>
        <fullName evidence="4">tRNA pseudouridylate synthase I</fullName>
    </alternativeName>
    <alternativeName>
        <fullName evidence="4">tRNA-uridine isomerase I</fullName>
    </alternativeName>
</protein>
<reference evidence="10" key="1">
    <citation type="submission" date="2016-11" db="EMBL/GenBank/DDBJ databases">
        <authorList>
            <person name="Varghese N."/>
            <person name="Submissions S."/>
        </authorList>
    </citation>
    <scope>NUCLEOTIDE SEQUENCE [LARGE SCALE GENOMIC DNA]</scope>
    <source>
        <strain evidence="10">DSM 16219</strain>
    </source>
</reference>
<feature type="binding site" evidence="4 6">
    <location>
        <position position="111"/>
    </location>
    <ligand>
        <name>substrate</name>
    </ligand>
</feature>
<dbReference type="PANTHER" id="PTHR11142:SF0">
    <property type="entry name" value="TRNA PSEUDOURIDINE SYNTHASE-LIKE 1"/>
    <property type="match status" value="1"/>
</dbReference>
<dbReference type="PANTHER" id="PTHR11142">
    <property type="entry name" value="PSEUDOURIDYLATE SYNTHASE"/>
    <property type="match status" value="1"/>
</dbReference>
<comment type="caution">
    <text evidence="4">Lacks conserved residue(s) required for the propagation of feature annotation.</text>
</comment>
<keyword evidence="2 4" id="KW-0819">tRNA processing</keyword>
<evidence type="ECO:0000256" key="1">
    <source>
        <dbReference type="ARBA" id="ARBA00009375"/>
    </source>
</evidence>
<evidence type="ECO:0000256" key="4">
    <source>
        <dbReference type="HAMAP-Rule" id="MF_00171"/>
    </source>
</evidence>
<comment type="subunit">
    <text evidence="4">Homodimer.</text>
</comment>
<dbReference type="NCBIfam" id="TIGR00071">
    <property type="entry name" value="hisT_truA"/>
    <property type="match status" value="1"/>
</dbReference>
<feature type="active site" description="Nucleophile" evidence="4 5">
    <location>
        <position position="53"/>
    </location>
</feature>
<keyword evidence="3 4" id="KW-0413">Isomerase</keyword>
<dbReference type="GO" id="GO:0003723">
    <property type="term" value="F:RNA binding"/>
    <property type="evidence" value="ECO:0007669"/>
    <property type="project" value="InterPro"/>
</dbReference>
<dbReference type="RefSeq" id="WP_073475101.1">
    <property type="nucleotide sequence ID" value="NZ_FQZU01000008.1"/>
</dbReference>
<evidence type="ECO:0000313" key="9">
    <source>
        <dbReference type="EMBL" id="SHJ52015.1"/>
    </source>
</evidence>
<dbReference type="OrthoDB" id="9811823at2"/>
<comment type="catalytic activity">
    <reaction evidence="4 7">
        <text>uridine(38/39/40) in tRNA = pseudouridine(38/39/40) in tRNA</text>
        <dbReference type="Rhea" id="RHEA:22376"/>
        <dbReference type="Rhea" id="RHEA-COMP:10085"/>
        <dbReference type="Rhea" id="RHEA-COMP:10087"/>
        <dbReference type="ChEBI" id="CHEBI:65314"/>
        <dbReference type="ChEBI" id="CHEBI:65315"/>
        <dbReference type="EC" id="5.4.99.12"/>
    </reaction>
</comment>
<dbReference type="InterPro" id="IPR020095">
    <property type="entry name" value="PsdUridine_synth_TruA_C"/>
</dbReference>
<evidence type="ECO:0000256" key="6">
    <source>
        <dbReference type="PIRSR" id="PIRSR001430-2"/>
    </source>
</evidence>
<dbReference type="GO" id="GO:0160147">
    <property type="term" value="F:tRNA pseudouridine(38-40) synthase activity"/>
    <property type="evidence" value="ECO:0007669"/>
    <property type="project" value="UniProtKB-EC"/>
</dbReference>
<dbReference type="Proteomes" id="UP000183994">
    <property type="component" value="Unassembled WGS sequence"/>
</dbReference>
<dbReference type="InterPro" id="IPR020094">
    <property type="entry name" value="TruA/RsuA/RluB/E/F_N"/>
</dbReference>
<dbReference type="PIRSF" id="PIRSF001430">
    <property type="entry name" value="tRNA_psdUrid_synth"/>
    <property type="match status" value="1"/>
</dbReference>
<dbReference type="InterPro" id="IPR020097">
    <property type="entry name" value="PsdUridine_synth_TruA_a/b_dom"/>
</dbReference>
<comment type="similarity">
    <text evidence="1 4 7">Belongs to the tRNA pseudouridine synthase TruA family.</text>
</comment>
<dbReference type="CDD" id="cd02570">
    <property type="entry name" value="PseudoU_synth_EcTruA"/>
    <property type="match status" value="1"/>
</dbReference>
<dbReference type="InterPro" id="IPR001406">
    <property type="entry name" value="PsdUridine_synth_TruA"/>
</dbReference>
<dbReference type="STRING" id="1121393.SAMN02745216_01818"/>